<sequence>MLHYKDFQNWPEEIKLKELHTVARFAKSGFDQSVSKEDYRELVRYTDALITELTGLTDKSIDGRAENLQQVRALVAACIERRVIIINSPIVAAHEGDPKPGCWSAECGDELACLGYEGNDGDPAKECRECWYQSSNIDERGKA</sequence>
<dbReference type="AlphaFoldDB" id="A0A645AMW8"/>
<organism evidence="1">
    <name type="scientific">bioreactor metagenome</name>
    <dbReference type="NCBI Taxonomy" id="1076179"/>
    <lineage>
        <taxon>unclassified sequences</taxon>
        <taxon>metagenomes</taxon>
        <taxon>ecological metagenomes</taxon>
    </lineage>
</organism>
<comment type="caution">
    <text evidence="1">The sequence shown here is derived from an EMBL/GenBank/DDBJ whole genome shotgun (WGS) entry which is preliminary data.</text>
</comment>
<accession>A0A645AMW8</accession>
<evidence type="ECO:0000313" key="1">
    <source>
        <dbReference type="EMBL" id="MPM52193.1"/>
    </source>
</evidence>
<reference evidence="1" key="1">
    <citation type="submission" date="2019-08" db="EMBL/GenBank/DDBJ databases">
        <authorList>
            <person name="Kucharzyk K."/>
            <person name="Murdoch R.W."/>
            <person name="Higgins S."/>
            <person name="Loffler F."/>
        </authorList>
    </citation>
    <scope>NUCLEOTIDE SEQUENCE</scope>
</reference>
<proteinExistence type="predicted"/>
<dbReference type="EMBL" id="VSSQ01013749">
    <property type="protein sequence ID" value="MPM52193.1"/>
    <property type="molecule type" value="Genomic_DNA"/>
</dbReference>
<protein>
    <submittedName>
        <fullName evidence="1">Uncharacterized protein</fullName>
    </submittedName>
</protein>
<name>A0A645AMW8_9ZZZZ</name>
<gene>
    <name evidence="1" type="ORF">SDC9_98949</name>
</gene>